<feature type="compositionally biased region" description="Basic and acidic residues" evidence="1">
    <location>
        <begin position="40"/>
        <end position="50"/>
    </location>
</feature>
<evidence type="ECO:0000313" key="3">
    <source>
        <dbReference type="Proteomes" id="UP001501867"/>
    </source>
</evidence>
<evidence type="ECO:0000313" key="2">
    <source>
        <dbReference type="EMBL" id="GAA0327887.1"/>
    </source>
</evidence>
<reference evidence="3" key="1">
    <citation type="journal article" date="2019" name="Int. J. Syst. Evol. Microbiol.">
        <title>The Global Catalogue of Microorganisms (GCM) 10K type strain sequencing project: providing services to taxonomists for standard genome sequencing and annotation.</title>
        <authorList>
            <consortium name="The Broad Institute Genomics Platform"/>
            <consortium name="The Broad Institute Genome Sequencing Center for Infectious Disease"/>
            <person name="Wu L."/>
            <person name="Ma J."/>
        </authorList>
    </citation>
    <scope>NUCLEOTIDE SEQUENCE [LARGE SCALE GENOMIC DNA]</scope>
    <source>
        <strain evidence="3">JCM 4505</strain>
    </source>
</reference>
<organism evidence="2 3">
    <name type="scientific">Streptomyces polychromogenes</name>
    <dbReference type="NCBI Taxonomy" id="67342"/>
    <lineage>
        <taxon>Bacteria</taxon>
        <taxon>Bacillati</taxon>
        <taxon>Actinomycetota</taxon>
        <taxon>Actinomycetes</taxon>
        <taxon>Kitasatosporales</taxon>
        <taxon>Streptomycetaceae</taxon>
        <taxon>Streptomyces</taxon>
    </lineage>
</organism>
<sequence>MAQGGTEDRGADEHAREELADDGGHPEACGQLPQADGEEQQEHQLEEEHQQGVVGEDGDGGGGRHPTTVGRAPPARLLRTGRP</sequence>
<proteinExistence type="predicted"/>
<name>A0ABP3FW61_9ACTN</name>
<feature type="region of interest" description="Disordered" evidence="1">
    <location>
        <begin position="1"/>
        <end position="83"/>
    </location>
</feature>
<accession>A0ABP3FW61</accession>
<protein>
    <submittedName>
        <fullName evidence="2">Uncharacterized protein</fullName>
    </submittedName>
</protein>
<feature type="compositionally biased region" description="Basic and acidic residues" evidence="1">
    <location>
        <begin position="1"/>
        <end position="25"/>
    </location>
</feature>
<gene>
    <name evidence="2" type="ORF">GCM10010302_78570</name>
</gene>
<comment type="caution">
    <text evidence="2">The sequence shown here is derived from an EMBL/GenBank/DDBJ whole genome shotgun (WGS) entry which is preliminary data.</text>
</comment>
<dbReference type="EMBL" id="BAAABV010000047">
    <property type="protein sequence ID" value="GAA0327887.1"/>
    <property type="molecule type" value="Genomic_DNA"/>
</dbReference>
<evidence type="ECO:0000256" key="1">
    <source>
        <dbReference type="SAM" id="MobiDB-lite"/>
    </source>
</evidence>
<keyword evidence="3" id="KW-1185">Reference proteome</keyword>
<dbReference type="Proteomes" id="UP001501867">
    <property type="component" value="Unassembled WGS sequence"/>
</dbReference>